<proteinExistence type="predicted"/>
<reference evidence="1 2" key="1">
    <citation type="submission" date="2017-12" db="EMBL/GenBank/DDBJ databases">
        <title>Phylogenetic diversity of female urinary microbiome.</title>
        <authorList>
            <person name="Thomas-White K."/>
            <person name="Wolfe A.J."/>
        </authorList>
    </citation>
    <scope>NUCLEOTIDE SEQUENCE [LARGE SCALE GENOMIC DNA]</scope>
    <source>
        <strain evidence="1 2">UMB0085</strain>
    </source>
</reference>
<sequence>MDQPKLFDLPFDDVNTGDQFYCEATNTTYTVVWMFTGFFNGALLVRTHLDTNFSEVCDYAKQKSHNSAMEEIAGILRELDRQDPLKQIRKRKG</sequence>
<accession>A0A2N5KYU9</accession>
<protein>
    <submittedName>
        <fullName evidence="1">Uncharacterized protein</fullName>
    </submittedName>
</protein>
<comment type="caution">
    <text evidence="1">The sequence shown here is derived from an EMBL/GenBank/DDBJ whole genome shotgun (WGS) entry which is preliminary data.</text>
</comment>
<dbReference type="EMBL" id="PKIW01000020">
    <property type="protein sequence ID" value="PLT11375.1"/>
    <property type="molecule type" value="Genomic_DNA"/>
</dbReference>
<evidence type="ECO:0000313" key="2">
    <source>
        <dbReference type="Proteomes" id="UP000235119"/>
    </source>
</evidence>
<gene>
    <name evidence="1" type="ORF">CYJ79_05360</name>
</gene>
<dbReference type="AlphaFoldDB" id="A0A2N5KYU9"/>
<dbReference type="RefSeq" id="WP_021355798.1">
    <property type="nucleotide sequence ID" value="NZ_CP083392.1"/>
</dbReference>
<dbReference type="Proteomes" id="UP000235119">
    <property type="component" value="Unassembled WGS sequence"/>
</dbReference>
<evidence type="ECO:0000313" key="1">
    <source>
        <dbReference type="EMBL" id="PLT11375.1"/>
    </source>
</evidence>
<organism evidence="1 2">
    <name type="scientific">Lactobacillus crispatus</name>
    <dbReference type="NCBI Taxonomy" id="47770"/>
    <lineage>
        <taxon>Bacteria</taxon>
        <taxon>Bacillati</taxon>
        <taxon>Bacillota</taxon>
        <taxon>Bacilli</taxon>
        <taxon>Lactobacillales</taxon>
        <taxon>Lactobacillaceae</taxon>
        <taxon>Lactobacillus</taxon>
    </lineage>
</organism>
<name>A0A2N5KYU9_9LACO</name>